<evidence type="ECO:0000256" key="3">
    <source>
        <dbReference type="ARBA" id="ARBA00022989"/>
    </source>
</evidence>
<dbReference type="InterPro" id="IPR001969">
    <property type="entry name" value="Aspartic_peptidase_AS"/>
</dbReference>
<comment type="caution">
    <text evidence="7">The sequence shown here is derived from an EMBL/GenBank/DDBJ whole genome shotgun (WGS) entry which is preliminary data.</text>
</comment>
<dbReference type="GO" id="GO:0004190">
    <property type="term" value="F:aspartic-type endopeptidase activity"/>
    <property type="evidence" value="ECO:0007669"/>
    <property type="project" value="InterPro"/>
</dbReference>
<dbReference type="GO" id="GO:0006508">
    <property type="term" value="P:proteolysis"/>
    <property type="evidence" value="ECO:0007669"/>
    <property type="project" value="InterPro"/>
</dbReference>
<dbReference type="AlphaFoldDB" id="A0A5C4U177"/>
<dbReference type="PANTHER" id="PTHR43077:SF10">
    <property type="entry name" value="TRANSPORT PERMEASE PROTEIN"/>
    <property type="match status" value="1"/>
</dbReference>
<proteinExistence type="predicted"/>
<keyword evidence="4 5" id="KW-0472">Membrane</keyword>
<dbReference type="RefSeq" id="WP_139466340.1">
    <property type="nucleotide sequence ID" value="NZ_VDHJ01000016.1"/>
</dbReference>
<dbReference type="GO" id="GO:0140359">
    <property type="term" value="F:ABC-type transporter activity"/>
    <property type="evidence" value="ECO:0007669"/>
    <property type="project" value="InterPro"/>
</dbReference>
<feature type="transmembrane region" description="Helical" evidence="5">
    <location>
        <begin position="576"/>
        <end position="597"/>
    </location>
</feature>
<feature type="transmembrane region" description="Helical" evidence="5">
    <location>
        <begin position="519"/>
        <end position="541"/>
    </location>
</feature>
<dbReference type="NCBIfam" id="TIGR03057">
    <property type="entry name" value="xxxLxxG_by_4"/>
    <property type="match status" value="10"/>
</dbReference>
<keyword evidence="8" id="KW-1185">Reference proteome</keyword>
<evidence type="ECO:0000256" key="1">
    <source>
        <dbReference type="ARBA" id="ARBA00004141"/>
    </source>
</evidence>
<gene>
    <name evidence="7" type="ORF">FHE74_09810</name>
</gene>
<dbReference type="InterPro" id="IPR023908">
    <property type="entry name" value="xxxLxxG_rpt"/>
</dbReference>
<dbReference type="SUPFAM" id="SSF58104">
    <property type="entry name" value="Methyl-accepting chemotaxis protein (MCP) signaling domain"/>
    <property type="match status" value="1"/>
</dbReference>
<feature type="transmembrane region" description="Helical" evidence="5">
    <location>
        <begin position="30"/>
        <end position="51"/>
    </location>
</feature>
<comment type="subcellular location">
    <subcellularLocation>
        <location evidence="1">Membrane</location>
        <topology evidence="1">Multi-pass membrane protein</topology>
    </subcellularLocation>
</comment>
<keyword evidence="3 5" id="KW-1133">Transmembrane helix</keyword>
<evidence type="ECO:0000313" key="8">
    <source>
        <dbReference type="Proteomes" id="UP000312032"/>
    </source>
</evidence>
<name>A0A5C4U177_9CORY</name>
<dbReference type="Gene3D" id="1.10.287.950">
    <property type="entry name" value="Methyl-accepting chemotaxis protein"/>
    <property type="match status" value="1"/>
</dbReference>
<dbReference type="NCBIfam" id="TIGR03061">
    <property type="entry name" value="pip_yhgE_Nterm"/>
    <property type="match status" value="1"/>
</dbReference>
<evidence type="ECO:0000256" key="2">
    <source>
        <dbReference type="ARBA" id="ARBA00022692"/>
    </source>
</evidence>
<evidence type="ECO:0000256" key="5">
    <source>
        <dbReference type="SAM" id="Phobius"/>
    </source>
</evidence>
<feature type="transmembrane region" description="Helical" evidence="5">
    <location>
        <begin position="634"/>
        <end position="655"/>
    </location>
</feature>
<feature type="domain" description="ABC-2 type transporter transmembrane" evidence="6">
    <location>
        <begin position="32"/>
        <end position="175"/>
    </location>
</feature>
<dbReference type="InterPro" id="IPR051328">
    <property type="entry name" value="T7SS_ABC-Transporter"/>
</dbReference>
<feature type="transmembrane region" description="Helical" evidence="5">
    <location>
        <begin position="486"/>
        <end position="507"/>
    </location>
</feature>
<dbReference type="InterPro" id="IPR013525">
    <property type="entry name" value="ABC2_TM"/>
</dbReference>
<dbReference type="Pfam" id="PF12698">
    <property type="entry name" value="ABC2_membrane_3"/>
    <property type="match status" value="1"/>
</dbReference>
<dbReference type="PANTHER" id="PTHR43077">
    <property type="entry name" value="TRANSPORT PERMEASE YVFS-RELATED"/>
    <property type="match status" value="1"/>
</dbReference>
<organism evidence="7 8">
    <name type="scientific">Corynebacterium tapiri</name>
    <dbReference type="NCBI Taxonomy" id="1448266"/>
    <lineage>
        <taxon>Bacteria</taxon>
        <taxon>Bacillati</taxon>
        <taxon>Actinomycetota</taxon>
        <taxon>Actinomycetes</taxon>
        <taxon>Mycobacteriales</taxon>
        <taxon>Corynebacteriaceae</taxon>
        <taxon>Corynebacterium</taxon>
    </lineage>
</organism>
<evidence type="ECO:0000313" key="7">
    <source>
        <dbReference type="EMBL" id="TNL95072.1"/>
    </source>
</evidence>
<accession>A0A5C4U177</accession>
<feature type="transmembrane region" description="Helical" evidence="5">
    <location>
        <begin position="547"/>
        <end position="569"/>
    </location>
</feature>
<dbReference type="InterPro" id="IPR017500">
    <property type="entry name" value="Phage_infect_YhgE_N"/>
</dbReference>
<dbReference type="PROSITE" id="PS00141">
    <property type="entry name" value="ASP_PROTEASE"/>
    <property type="match status" value="1"/>
</dbReference>
<reference evidence="7 8" key="1">
    <citation type="submission" date="2019-06" db="EMBL/GenBank/DDBJ databases">
        <authorList>
            <person name="Li J."/>
        </authorList>
    </citation>
    <scope>NUCLEOTIDE SEQUENCE [LARGE SCALE GENOMIC DNA]</scope>
    <source>
        <strain evidence="7 8">LMG 28165</strain>
    </source>
</reference>
<dbReference type="OrthoDB" id="9811483at2"/>
<evidence type="ECO:0000256" key="4">
    <source>
        <dbReference type="ARBA" id="ARBA00023136"/>
    </source>
</evidence>
<sequence length="675" mass="70533">MGSTPASAGGVTGVEPAQDAAHKGNWLRRLLVVLLLVLPLTASVVYMWAMWDPRPYLEDVPLAVVNEDEGAMYKGEHRNFGQTTVDSLLGTEYLNFQEVSAEDAAKGLADTNYLFTVRIPKNFSADAVSVITENPRQAQIYVTENGYNGTAGAFLTNGVVPQIKARLNQTLTANYADNVLSGIIKLRDGLGRGADGAEKLDAGAQQLQAGATQLKDGTSQLTEGTGTLTNGTAQLKDGSGQLAQGAQQLANGTSRLSEGGTKLQAGTDQLADGMGQVSGGVSQLTSLLIPLLTQAQQVAPILNPVIDALRAVGMNAEADQLAGLLGKIDASNPENMVNKLGQLEDGAQQLHYNLSDPSAPYRGGLNQLTDGINTANDGAHRLSDGATRLNDGVVRLDDGAQRLNDGATRLDDGVTRLNDGTTRLTDGTGQLATGLREGYNKAPAIPNKEASAKQFGSPIVYTESNLHPTKTASDPSDPTSVVADSGASLLLMLVILGLIMFIIAILQPRPASVAGALRGFLVLALAGAGVALGLGAVSSALGWHPVSWPGIIAAMALVVLSNAAILSLVKSWFTPLIAGLVSFALFALGCFSFGGIWPVSTTPLPFRILRPLHWMSYQRDAFIGATQGDLGMKFWIAVTALAIFTLVAAGLMGLIGSRRRRYATTATATEPVSAA</sequence>
<evidence type="ECO:0000259" key="6">
    <source>
        <dbReference type="Pfam" id="PF12698"/>
    </source>
</evidence>
<keyword evidence="2 5" id="KW-0812">Transmembrane</keyword>
<dbReference type="Proteomes" id="UP000312032">
    <property type="component" value="Unassembled WGS sequence"/>
</dbReference>
<protein>
    <submittedName>
        <fullName evidence="7">YhgE/Pip domain-containing protein</fullName>
    </submittedName>
</protein>
<dbReference type="GO" id="GO:0016020">
    <property type="term" value="C:membrane"/>
    <property type="evidence" value="ECO:0007669"/>
    <property type="project" value="UniProtKB-SubCell"/>
</dbReference>
<dbReference type="EMBL" id="VDHJ01000016">
    <property type="protein sequence ID" value="TNL95072.1"/>
    <property type="molecule type" value="Genomic_DNA"/>
</dbReference>